<keyword evidence="1" id="KW-0472">Membrane</keyword>
<accession>A0A506Y5X8</accession>
<keyword evidence="3" id="KW-1185">Reference proteome</keyword>
<proteinExistence type="predicted"/>
<dbReference type="Proteomes" id="UP000316252">
    <property type="component" value="Unassembled WGS sequence"/>
</dbReference>
<keyword evidence="1" id="KW-1133">Transmembrane helix</keyword>
<name>A0A506Y5X8_9MICO</name>
<protein>
    <submittedName>
        <fullName evidence="2">Uncharacterized protein</fullName>
    </submittedName>
</protein>
<feature type="transmembrane region" description="Helical" evidence="1">
    <location>
        <begin position="82"/>
        <end position="105"/>
    </location>
</feature>
<reference evidence="2 3" key="1">
    <citation type="submission" date="2019-06" db="EMBL/GenBank/DDBJ databases">
        <authorList>
            <person name="Li F."/>
        </authorList>
    </citation>
    <scope>NUCLEOTIDE SEQUENCE [LARGE SCALE GENOMIC DNA]</scope>
    <source>
        <strain evidence="2 3">10F1D-1</strain>
    </source>
</reference>
<dbReference type="AlphaFoldDB" id="A0A506Y5X8"/>
<feature type="transmembrane region" description="Helical" evidence="1">
    <location>
        <begin position="143"/>
        <end position="163"/>
    </location>
</feature>
<gene>
    <name evidence="2" type="ORF">FJ657_05415</name>
</gene>
<keyword evidence="1" id="KW-0812">Transmembrane</keyword>
<evidence type="ECO:0000313" key="3">
    <source>
        <dbReference type="Proteomes" id="UP000316252"/>
    </source>
</evidence>
<organism evidence="2 3">
    <name type="scientific">Schumannella soli</name>
    <dbReference type="NCBI Taxonomy" id="2590779"/>
    <lineage>
        <taxon>Bacteria</taxon>
        <taxon>Bacillati</taxon>
        <taxon>Actinomycetota</taxon>
        <taxon>Actinomycetes</taxon>
        <taxon>Micrococcales</taxon>
        <taxon>Microbacteriaceae</taxon>
        <taxon>Schumannella</taxon>
    </lineage>
</organism>
<comment type="caution">
    <text evidence="2">The sequence shown here is derived from an EMBL/GenBank/DDBJ whole genome shotgun (WGS) entry which is preliminary data.</text>
</comment>
<sequence length="197" mass="21737">MNRSIQSEQTPASRKVPSLARWLGRVLVARGVLAPKEIEAHLHDRFVDVPRRLDAFLRLERSVQRQVLAHLQLRVEARRSGFTSAVVATVGTAVLTLVVVASSWITALFNMTFSALLHFSDPKTGEFTAGAEGLADTVPEFSWLYLAVVVVGGIGLLTVFVGARGVDRERAVAAAWLYAYDGALVAEAKKRWWRRRG</sequence>
<evidence type="ECO:0000256" key="1">
    <source>
        <dbReference type="SAM" id="Phobius"/>
    </source>
</evidence>
<dbReference type="EMBL" id="VHQG01000001">
    <property type="protein sequence ID" value="TPW78066.1"/>
    <property type="molecule type" value="Genomic_DNA"/>
</dbReference>
<dbReference type="RefSeq" id="WP_141162591.1">
    <property type="nucleotide sequence ID" value="NZ_VHQG01000001.1"/>
</dbReference>
<evidence type="ECO:0000313" key="2">
    <source>
        <dbReference type="EMBL" id="TPW78066.1"/>
    </source>
</evidence>